<dbReference type="HOGENOM" id="CLU_2351907_0_0_1"/>
<reference evidence="3" key="1">
    <citation type="submission" date="2003-08" db="EMBL/GenBank/DDBJ databases">
        <authorList>
            <person name="Birren B."/>
            <person name="Nusbaum C."/>
            <person name="Abebe A."/>
            <person name="Abouelleil A."/>
            <person name="Adekoya E."/>
            <person name="Ait-zahra M."/>
            <person name="Allen N."/>
            <person name="Allen T."/>
            <person name="An P."/>
            <person name="Anderson M."/>
            <person name="Anderson S."/>
            <person name="Arachchi H."/>
            <person name="Armbruster J."/>
            <person name="Bachantsang P."/>
            <person name="Baldwin J."/>
            <person name="Barry A."/>
            <person name="Bayul T."/>
            <person name="Blitshsteyn B."/>
            <person name="Bloom T."/>
            <person name="Blye J."/>
            <person name="Boguslavskiy L."/>
            <person name="Borowsky M."/>
            <person name="Boukhgalter B."/>
            <person name="Brunache A."/>
            <person name="Butler J."/>
            <person name="Calixte N."/>
            <person name="Calvo S."/>
            <person name="Camarata J."/>
            <person name="Campo K."/>
            <person name="Chang J."/>
            <person name="Cheshatsang Y."/>
            <person name="Citroen M."/>
            <person name="Collymore A."/>
            <person name="Considine T."/>
            <person name="Cook A."/>
            <person name="Cooke P."/>
            <person name="Corum B."/>
            <person name="Cuomo C."/>
            <person name="David R."/>
            <person name="Dawoe T."/>
            <person name="Degray S."/>
            <person name="Dodge S."/>
            <person name="Dooley K."/>
            <person name="Dorje P."/>
            <person name="Dorjee K."/>
            <person name="Dorris L."/>
            <person name="Duffey N."/>
            <person name="Dupes A."/>
            <person name="Elkins T."/>
            <person name="Engels R."/>
            <person name="Erickson J."/>
            <person name="Farina A."/>
            <person name="Faro S."/>
            <person name="Ferreira P."/>
            <person name="Fischer H."/>
            <person name="Fitzgerald M."/>
            <person name="Foley K."/>
            <person name="Gage D."/>
            <person name="Galagan J."/>
            <person name="Gearin G."/>
            <person name="Gnerre S."/>
            <person name="Gnirke A."/>
            <person name="Goyette A."/>
            <person name="Graham J."/>
            <person name="Grandbois E."/>
            <person name="Gyaltsen K."/>
            <person name="Hafez N."/>
            <person name="Hagopian D."/>
            <person name="Hagos B."/>
            <person name="Hall J."/>
            <person name="Hatcher B."/>
            <person name="Heller A."/>
            <person name="Higgins H."/>
            <person name="Honan T."/>
            <person name="Horn A."/>
            <person name="Houde N."/>
            <person name="Hughes L."/>
            <person name="Hulme W."/>
            <person name="Husby E."/>
            <person name="Iliev I."/>
            <person name="Jaffe D."/>
            <person name="Jones C."/>
            <person name="Kamal M."/>
            <person name="Kamat A."/>
            <person name="Kamvysselis M."/>
            <person name="Karlsson E."/>
            <person name="Kells C."/>
            <person name="Kieu A."/>
            <person name="Kisner P."/>
            <person name="Kodira C."/>
            <person name="Kulbokas E."/>
            <person name="Labutti K."/>
            <person name="Lama D."/>
            <person name="Landers T."/>
            <person name="Leger J."/>
            <person name="Levine S."/>
            <person name="Lewis D."/>
            <person name="Lewis T."/>
            <person name="Lindblad-toh K."/>
            <person name="Liu X."/>
            <person name="Lokyitsang T."/>
            <person name="Lokyitsang Y."/>
            <person name="Lucien O."/>
            <person name="Lui A."/>
            <person name="Ma L.J."/>
            <person name="Mabbitt R."/>
            <person name="Macdonald J."/>
            <person name="Maclean C."/>
            <person name="Major J."/>
            <person name="Manning J."/>
            <person name="Marabella R."/>
            <person name="Maru K."/>
            <person name="Matthews C."/>
            <person name="Mauceli E."/>
            <person name="Mccarthy M."/>
            <person name="Mcdonough S."/>
            <person name="Mcghee T."/>
            <person name="Meldrim J."/>
            <person name="Meneus L."/>
            <person name="Mesirov J."/>
            <person name="Mihalev A."/>
            <person name="Mihova T."/>
            <person name="Mikkelsen T."/>
            <person name="Mlenga V."/>
            <person name="Moru K."/>
            <person name="Mozes J."/>
            <person name="Mulrain L."/>
            <person name="Munson G."/>
            <person name="Naylor J."/>
            <person name="Newes C."/>
            <person name="Nguyen C."/>
            <person name="Nguyen N."/>
            <person name="Nguyen T."/>
            <person name="Nicol R."/>
            <person name="Nielsen C."/>
            <person name="Nizzari M."/>
            <person name="Norbu C."/>
            <person name="Norbu N."/>
            <person name="O'donnell P."/>
            <person name="Okoawo O."/>
            <person name="O'leary S."/>
            <person name="Omotosho B."/>
            <person name="O'neill K."/>
            <person name="Osman S."/>
            <person name="Parker S."/>
            <person name="Perrin D."/>
            <person name="Phunkhang P."/>
            <person name="Piqani B."/>
            <person name="Purcell S."/>
            <person name="Rachupka T."/>
            <person name="Ramasamy U."/>
            <person name="Rameau R."/>
            <person name="Ray V."/>
            <person name="Raymond C."/>
            <person name="Retta R."/>
            <person name="Richardson S."/>
            <person name="Rise C."/>
            <person name="Rodriguez J."/>
            <person name="Rogers J."/>
            <person name="Rogov P."/>
            <person name="Rutman M."/>
            <person name="Schupbach R."/>
            <person name="Seaman C."/>
            <person name="Settipalli S."/>
            <person name="Sharpe T."/>
            <person name="Sheridan J."/>
            <person name="Sherpa N."/>
            <person name="Shi J."/>
            <person name="Smirnov S."/>
            <person name="Smith C."/>
            <person name="Sougnez C."/>
            <person name="Spencer B."/>
            <person name="Stalker J."/>
            <person name="Stange-thomann N."/>
            <person name="Stavropoulos S."/>
            <person name="Stetson K."/>
            <person name="Stone C."/>
            <person name="Stone S."/>
            <person name="Stubbs M."/>
            <person name="Talamas J."/>
            <person name="Tchuinga P."/>
            <person name="Tenzing P."/>
            <person name="Tesfaye S."/>
            <person name="Theodore J."/>
            <person name="Thoulutsang Y."/>
            <person name="Topham K."/>
            <person name="Towey S."/>
            <person name="Tsamla T."/>
            <person name="Tsomo N."/>
            <person name="Vallee D."/>
            <person name="Vassiliev H."/>
            <person name="Venkataraman V."/>
            <person name="Vinson J."/>
            <person name="Vo A."/>
            <person name="Wade C."/>
            <person name="Wang S."/>
            <person name="Wangchuk T."/>
            <person name="Wangdi T."/>
            <person name="Whittaker C."/>
            <person name="Wilkinson J."/>
            <person name="Wu Y."/>
            <person name="Wyman D."/>
            <person name="Yadav S."/>
            <person name="Yang S."/>
            <person name="Yang X."/>
            <person name="Yeager S."/>
            <person name="Yee E."/>
            <person name="Young G."/>
            <person name="Zainoun J."/>
            <person name="Zembeck L."/>
            <person name="Zimmer A."/>
            <person name="Zody M."/>
            <person name="Lander E."/>
        </authorList>
    </citation>
    <scope>NUCLEOTIDE SEQUENCE [LARGE SCALE GENOMIC DNA]</scope>
</reference>
<evidence type="ECO:0000313" key="2">
    <source>
        <dbReference type="Ensembl" id="ENSCSAVP00000016827.1"/>
    </source>
</evidence>
<sequence length="97" mass="10991">FRFSRKIQLKRAEDLAKVLTGTVKQVYSLLEKQLSGEEYLVGEISLADIVFLYVTHILIALAPTVLGDYPNSAILLQRIEGLPKIAAWMKKRPETMM</sequence>
<dbReference type="Gene3D" id="1.20.1050.10">
    <property type="match status" value="1"/>
</dbReference>
<reference evidence="2" key="2">
    <citation type="submission" date="2025-08" db="UniProtKB">
        <authorList>
            <consortium name="Ensembl"/>
        </authorList>
    </citation>
    <scope>IDENTIFICATION</scope>
</reference>
<organism evidence="2 3">
    <name type="scientific">Ciona savignyi</name>
    <name type="common">Pacific transparent sea squirt</name>
    <dbReference type="NCBI Taxonomy" id="51511"/>
    <lineage>
        <taxon>Eukaryota</taxon>
        <taxon>Metazoa</taxon>
        <taxon>Chordata</taxon>
        <taxon>Tunicata</taxon>
        <taxon>Ascidiacea</taxon>
        <taxon>Phlebobranchia</taxon>
        <taxon>Cionidae</taxon>
        <taxon>Ciona</taxon>
    </lineage>
</organism>
<dbReference type="Proteomes" id="UP000007875">
    <property type="component" value="Unassembled WGS sequence"/>
</dbReference>
<evidence type="ECO:0000259" key="1">
    <source>
        <dbReference type="PROSITE" id="PS50405"/>
    </source>
</evidence>
<dbReference type="InterPro" id="IPR010987">
    <property type="entry name" value="Glutathione-S-Trfase_C-like"/>
</dbReference>
<dbReference type="InterPro" id="IPR036282">
    <property type="entry name" value="Glutathione-S-Trfase_C_sf"/>
</dbReference>
<reference evidence="2" key="3">
    <citation type="submission" date="2025-09" db="UniProtKB">
        <authorList>
            <consortium name="Ensembl"/>
        </authorList>
    </citation>
    <scope>IDENTIFICATION</scope>
</reference>
<dbReference type="AlphaFoldDB" id="H2ZGW1"/>
<dbReference type="Ensembl" id="ENSCSAVT00000017009.1">
    <property type="protein sequence ID" value="ENSCSAVP00000016827.1"/>
    <property type="gene ID" value="ENSCSAVG00000009899.1"/>
</dbReference>
<protein>
    <recommendedName>
        <fullName evidence="1">GST C-terminal domain-containing protein</fullName>
    </recommendedName>
</protein>
<proteinExistence type="predicted"/>
<evidence type="ECO:0000313" key="3">
    <source>
        <dbReference type="Proteomes" id="UP000007875"/>
    </source>
</evidence>
<dbReference type="GeneTree" id="ENSGT00940000160278"/>
<name>H2ZGW1_CIOSA</name>
<dbReference type="SUPFAM" id="SSF47616">
    <property type="entry name" value="GST C-terminal domain-like"/>
    <property type="match status" value="1"/>
</dbReference>
<dbReference type="InterPro" id="IPR004046">
    <property type="entry name" value="GST_C"/>
</dbReference>
<accession>H2ZGW1</accession>
<feature type="domain" description="GST C-terminal" evidence="1">
    <location>
        <begin position="1"/>
        <end position="97"/>
    </location>
</feature>
<dbReference type="Pfam" id="PF14497">
    <property type="entry name" value="GST_C_3"/>
    <property type="match status" value="1"/>
</dbReference>
<keyword evidence="3" id="KW-1185">Reference proteome</keyword>
<dbReference type="PROSITE" id="PS50405">
    <property type="entry name" value="GST_CTER"/>
    <property type="match status" value="1"/>
</dbReference>